<dbReference type="Pfam" id="PF12222">
    <property type="entry name" value="PNGaseA"/>
    <property type="match status" value="1"/>
</dbReference>
<evidence type="ECO:0000259" key="3">
    <source>
        <dbReference type="Pfam" id="PF12222"/>
    </source>
</evidence>
<feature type="compositionally biased region" description="Low complexity" evidence="1">
    <location>
        <begin position="615"/>
        <end position="625"/>
    </location>
</feature>
<name>A0ABC8R177_9AQUA</name>
<reference evidence="4 5" key="1">
    <citation type="submission" date="2024-02" db="EMBL/GenBank/DDBJ databases">
        <authorList>
            <person name="Vignale AGUSTIN F."/>
            <person name="Sosa J E."/>
            <person name="Modenutti C."/>
        </authorList>
    </citation>
    <scope>NUCLEOTIDE SEQUENCE [LARGE SCALE GENOMIC DNA]</scope>
</reference>
<protein>
    <recommendedName>
        <fullName evidence="3">Peptide N-acetyl-beta-D-glucosaminyl asparaginase amidase A N-terminal domain-containing protein</fullName>
    </recommendedName>
</protein>
<accession>A0ABC8R177</accession>
<keyword evidence="5" id="KW-1185">Reference proteome</keyword>
<dbReference type="Proteomes" id="UP001642360">
    <property type="component" value="Unassembled WGS sequence"/>
</dbReference>
<evidence type="ECO:0000256" key="1">
    <source>
        <dbReference type="SAM" id="MobiDB-lite"/>
    </source>
</evidence>
<dbReference type="InterPro" id="IPR056948">
    <property type="entry name" value="PNGaseA_N"/>
</dbReference>
<dbReference type="InterPro" id="IPR021102">
    <property type="entry name" value="PNGase_A"/>
</dbReference>
<feature type="chain" id="PRO_5044864463" description="Peptide N-acetyl-beta-D-glucosaminyl asparaginase amidase A N-terminal domain-containing protein" evidence="2">
    <location>
        <begin position="17"/>
        <end position="679"/>
    </location>
</feature>
<dbReference type="AlphaFoldDB" id="A0ABC8R177"/>
<proteinExistence type="predicted"/>
<gene>
    <name evidence="4" type="ORF">ILEXP_LOCUS2782</name>
</gene>
<organism evidence="4 5">
    <name type="scientific">Ilex paraguariensis</name>
    <name type="common">yerba mate</name>
    <dbReference type="NCBI Taxonomy" id="185542"/>
    <lineage>
        <taxon>Eukaryota</taxon>
        <taxon>Viridiplantae</taxon>
        <taxon>Streptophyta</taxon>
        <taxon>Embryophyta</taxon>
        <taxon>Tracheophyta</taxon>
        <taxon>Spermatophyta</taxon>
        <taxon>Magnoliopsida</taxon>
        <taxon>eudicotyledons</taxon>
        <taxon>Gunneridae</taxon>
        <taxon>Pentapetalae</taxon>
        <taxon>asterids</taxon>
        <taxon>campanulids</taxon>
        <taxon>Aquifoliales</taxon>
        <taxon>Aquifoliaceae</taxon>
        <taxon>Ilex</taxon>
    </lineage>
</organism>
<feature type="region of interest" description="Disordered" evidence="1">
    <location>
        <begin position="603"/>
        <end position="632"/>
    </location>
</feature>
<keyword evidence="2" id="KW-0732">Signal</keyword>
<sequence length="679" mass="76140">MCFALCLAIRLHGSILLDTHHTGLAVAKISLKLFVLAISPTTKPLSIPPYSPMTLQPLQIPTTPPKQHYFRRHRPPKMFLSLLLILSLFTTPLHSFQGHFTKSLHKKTSQQYFELTHPLPFDQLTPSCTLPVLRHSFANTVGEPPVSVPYSPPANCAWCHAVIELLVSCKGEQYDRIVGVWLNGVELLRTSTAEPTDDGIFWKVQKDVSRYNSLLVQSNLTFSVMLENVVNNVYTGVYHVNVTFLYYQAHAVGISSSQLPRNQNPIRKFGFGKLGFESEKPNPIMLYKEGIHGVNNQKNSLNLYKQPADLIIPISRIEEEGFWFRIESGSDVHSKGIQIPLNTWKAVIEIYVSFHGDDEFWYSNPPDLYIEMNNLTTGRGHGAYREILVGIDGSLVGSVVPFPVIFTGGINPLFWEPVVSIGAFDLPTYDFDLTPFLGKLLDGKNHLFGLGVAHSIQFWLVDANLHLWLDHKSSEVQAQVGSYQTPTLSIEHQSRFKELDGSIRIEARRKSQVSGWVNSSLGNLTTHILEEFKFKNSIKFGMNGTQKLVKQKVKVQREVRIESEEGNLITRLITKRKYPLTVTTSTLPGSESDVYSMITNVEHSSRERKSDGNLSSSVVNSQQSSGRMDVKDHSVISGAASTRQIYNYQDEFGCYSRMVSATNGWLVDDTTNSGCASSF</sequence>
<comment type="caution">
    <text evidence="4">The sequence shown here is derived from an EMBL/GenBank/DDBJ whole genome shotgun (WGS) entry which is preliminary data.</text>
</comment>
<feature type="domain" description="Peptide N-acetyl-beta-D-glucosaminyl asparaginase amidase A N-terminal" evidence="3">
    <location>
        <begin position="125"/>
        <end position="485"/>
    </location>
</feature>
<dbReference type="PANTHER" id="PTHR31104">
    <property type="entry name" value="PEPTIDE-N4-(N-ACETYL-BETA-GLUCOSAMINYL)ASPARAGINE AMIDASE A PROTEIN"/>
    <property type="match status" value="1"/>
</dbReference>
<dbReference type="EMBL" id="CAUOFW020000725">
    <property type="protein sequence ID" value="CAK9135822.1"/>
    <property type="molecule type" value="Genomic_DNA"/>
</dbReference>
<evidence type="ECO:0000256" key="2">
    <source>
        <dbReference type="SAM" id="SignalP"/>
    </source>
</evidence>
<feature type="signal peptide" evidence="2">
    <location>
        <begin position="1"/>
        <end position="16"/>
    </location>
</feature>
<evidence type="ECO:0000313" key="4">
    <source>
        <dbReference type="EMBL" id="CAK9135822.1"/>
    </source>
</evidence>
<evidence type="ECO:0000313" key="5">
    <source>
        <dbReference type="Proteomes" id="UP001642360"/>
    </source>
</evidence>